<protein>
    <recommendedName>
        <fullName evidence="3">Type I restriction enzyme R protein N-terminal domain-containing protein</fullName>
    </recommendedName>
</protein>
<proteinExistence type="predicted"/>
<dbReference type="Proteomes" id="UP001595906">
    <property type="component" value="Unassembled WGS sequence"/>
</dbReference>
<gene>
    <name evidence="1" type="ORF">ACFOW1_06190</name>
</gene>
<name>A0ABV8PV53_9BACT</name>
<keyword evidence="2" id="KW-1185">Reference proteome</keyword>
<evidence type="ECO:0000313" key="2">
    <source>
        <dbReference type="Proteomes" id="UP001595906"/>
    </source>
</evidence>
<evidence type="ECO:0000313" key="1">
    <source>
        <dbReference type="EMBL" id="MFC4231469.1"/>
    </source>
</evidence>
<dbReference type="EMBL" id="JBHSDC010000006">
    <property type="protein sequence ID" value="MFC4231469.1"/>
    <property type="molecule type" value="Genomic_DNA"/>
</dbReference>
<organism evidence="1 2">
    <name type="scientific">Parasediminibacterium paludis</name>
    <dbReference type="NCBI Taxonomy" id="908966"/>
    <lineage>
        <taxon>Bacteria</taxon>
        <taxon>Pseudomonadati</taxon>
        <taxon>Bacteroidota</taxon>
        <taxon>Chitinophagia</taxon>
        <taxon>Chitinophagales</taxon>
        <taxon>Chitinophagaceae</taxon>
        <taxon>Parasediminibacterium</taxon>
    </lineage>
</organism>
<evidence type="ECO:0008006" key="3">
    <source>
        <dbReference type="Google" id="ProtNLM"/>
    </source>
</evidence>
<comment type="caution">
    <text evidence="1">The sequence shown here is derived from an EMBL/GenBank/DDBJ whole genome shotgun (WGS) entry which is preliminary data.</text>
</comment>
<sequence length="331" mass="38396">MNDVEKLVAFNNIRAYLTEEQQQELLRTLALDPTNLSHRLRGLNVESEFFVILHLLQSCKHILSFDEATSVLTQSYSPDSCLVLKNDEKIFVEIKSKDEFAYKISGGNLQKRIDFAKEFGFKLYFAVKLGSFWGLYSSDFLQSKNGKLTFPDDYNNSDFEEVFGSQLIIAPKGIKVESYYSPDKESLIGIKHGTFGNLFSYKFYFQDNLIFEVKKENESEALYSIILEALHDEMSKQFQEIKDLGDQTTLITEQLLENTFFYDYNFLLSHIYHTQTNFGYILDSTTFYKSVIEEKGKTPINKELLQTVIKLMQNKKVPLIISTLKKEKMTK</sequence>
<dbReference type="RefSeq" id="WP_379012953.1">
    <property type="nucleotide sequence ID" value="NZ_JBHSDC010000006.1"/>
</dbReference>
<reference evidence="2" key="1">
    <citation type="journal article" date="2019" name="Int. J. Syst. Evol. Microbiol.">
        <title>The Global Catalogue of Microorganisms (GCM) 10K type strain sequencing project: providing services to taxonomists for standard genome sequencing and annotation.</title>
        <authorList>
            <consortium name="The Broad Institute Genomics Platform"/>
            <consortium name="The Broad Institute Genome Sequencing Center for Infectious Disease"/>
            <person name="Wu L."/>
            <person name="Ma J."/>
        </authorList>
    </citation>
    <scope>NUCLEOTIDE SEQUENCE [LARGE SCALE GENOMIC DNA]</scope>
    <source>
        <strain evidence="2">CECT 8010</strain>
    </source>
</reference>
<accession>A0ABV8PV53</accession>
<dbReference type="InterPro" id="IPR011856">
    <property type="entry name" value="tRNA_endonuc-like_dom_sf"/>
</dbReference>
<dbReference type="Gene3D" id="3.40.1350.10">
    <property type="match status" value="1"/>
</dbReference>